<evidence type="ECO:0000259" key="6">
    <source>
        <dbReference type="SMART" id="SM01043"/>
    </source>
</evidence>
<proteinExistence type="inferred from homology"/>
<dbReference type="GO" id="GO:0003677">
    <property type="term" value="F:DNA binding"/>
    <property type="evidence" value="ECO:0007669"/>
    <property type="project" value="UniProtKB-KW"/>
</dbReference>
<dbReference type="Gene3D" id="1.10.10.10">
    <property type="entry name" value="Winged helix-like DNA-binding domain superfamily/Winged helix DNA-binding domain"/>
    <property type="match status" value="1"/>
</dbReference>
<evidence type="ECO:0000256" key="1">
    <source>
        <dbReference type="ARBA" id="ARBA00005820"/>
    </source>
</evidence>
<reference evidence="7 8" key="1">
    <citation type="submission" date="2018-06" db="EMBL/GenBank/DDBJ databases">
        <title>Actinomadura craniellae sp. nov. isolated from marine sponge Craniella sp.</title>
        <authorList>
            <person name="Li L."/>
            <person name="Xu Q.H."/>
            <person name="Lin H.W."/>
            <person name="Lu Y.H."/>
        </authorList>
    </citation>
    <scope>NUCLEOTIDE SEQUENCE [LARGE SCALE GENOMIC DNA]</scope>
    <source>
        <strain evidence="7 8">LHW63021</strain>
    </source>
</reference>
<comment type="similarity">
    <text evidence="1">Belongs to the AfsR/DnrI/RedD regulatory family.</text>
</comment>
<evidence type="ECO:0008006" key="9">
    <source>
        <dbReference type="Google" id="ProtNLM"/>
    </source>
</evidence>
<dbReference type="GO" id="GO:0000160">
    <property type="term" value="P:phosphorelay signal transduction system"/>
    <property type="evidence" value="ECO:0007669"/>
    <property type="project" value="InterPro"/>
</dbReference>
<evidence type="ECO:0000256" key="4">
    <source>
        <dbReference type="ARBA" id="ARBA00023163"/>
    </source>
</evidence>
<dbReference type="PANTHER" id="PTHR35807:SF1">
    <property type="entry name" value="TRANSCRIPTIONAL REGULATOR REDD"/>
    <property type="match status" value="1"/>
</dbReference>
<feature type="domain" description="OmpR/PhoB-type" evidence="5">
    <location>
        <begin position="26"/>
        <end position="100"/>
    </location>
</feature>
<feature type="domain" description="Bacterial transcriptional activator" evidence="6">
    <location>
        <begin position="107"/>
        <end position="262"/>
    </location>
</feature>
<dbReference type="InterPro" id="IPR005158">
    <property type="entry name" value="BTAD"/>
</dbReference>
<dbReference type="PANTHER" id="PTHR35807">
    <property type="entry name" value="TRANSCRIPTIONAL REGULATOR REDD-RELATED"/>
    <property type="match status" value="1"/>
</dbReference>
<dbReference type="Proteomes" id="UP000251891">
    <property type="component" value="Unassembled WGS sequence"/>
</dbReference>
<dbReference type="SMART" id="SM00862">
    <property type="entry name" value="Trans_reg_C"/>
    <property type="match status" value="1"/>
</dbReference>
<evidence type="ECO:0000313" key="8">
    <source>
        <dbReference type="Proteomes" id="UP000251891"/>
    </source>
</evidence>
<comment type="caution">
    <text evidence="7">The sequence shown here is derived from an EMBL/GenBank/DDBJ whole genome shotgun (WGS) entry which is preliminary data.</text>
</comment>
<evidence type="ECO:0000256" key="3">
    <source>
        <dbReference type="ARBA" id="ARBA00023125"/>
    </source>
</evidence>
<dbReference type="Pfam" id="PF03704">
    <property type="entry name" value="BTAD"/>
    <property type="match status" value="1"/>
</dbReference>
<dbReference type="InterPro" id="IPR016032">
    <property type="entry name" value="Sig_transdc_resp-reg_C-effctor"/>
</dbReference>
<keyword evidence="8" id="KW-1185">Reference proteome</keyword>
<dbReference type="SMART" id="SM01043">
    <property type="entry name" value="BTAD"/>
    <property type="match status" value="1"/>
</dbReference>
<evidence type="ECO:0000313" key="7">
    <source>
        <dbReference type="EMBL" id="RAY15929.1"/>
    </source>
</evidence>
<dbReference type="GO" id="GO:0006355">
    <property type="term" value="P:regulation of DNA-templated transcription"/>
    <property type="evidence" value="ECO:0007669"/>
    <property type="project" value="InterPro"/>
</dbReference>
<organism evidence="7 8">
    <name type="scientific">Actinomadura craniellae</name>
    <dbReference type="NCBI Taxonomy" id="2231787"/>
    <lineage>
        <taxon>Bacteria</taxon>
        <taxon>Bacillati</taxon>
        <taxon>Actinomycetota</taxon>
        <taxon>Actinomycetes</taxon>
        <taxon>Streptosporangiales</taxon>
        <taxon>Thermomonosporaceae</taxon>
        <taxon>Actinomadura</taxon>
    </lineage>
</organism>
<sequence length="419" mass="46429">MEIFEHPACGIVEFRLLGPVEARSDGRRLDLGHLRERLLLAVLLVAGGHAVSTERLIDRMWDENPPGTCRDLVHSYLNKLRRHVGGDGGMLPRHDGGYRAVVDRRQVDLHRFHDLVESARELDRNAGREAGIEAVRLYRAALAQWPAEAVGTQGGEPLAGLPGRWAANYRHTLREEHRSTLIACLGAELRCGEHDRLIPELAHLVGVDPPDEQIACMLMLAYYRAGRRAEALQTYQIVRQRLVDEIGSDPGPGLVRLHQQILDEDDALHLPPDQTGANMTTPDDHAGDNGTETLAADAVRLIAEAVRAGRTGEAGSGPRSELVERVRVRLSDDRADEAALAWVERNPGDSEMLERLRRVIMAYLVRDDSFAVEVRRLVRPEPKAESTGRGVTINAKTIKNAQVFNEKVEVTGDLRIGNS</sequence>
<dbReference type="EMBL" id="QLYX01000003">
    <property type="protein sequence ID" value="RAY15929.1"/>
    <property type="molecule type" value="Genomic_DNA"/>
</dbReference>
<evidence type="ECO:0000259" key="5">
    <source>
        <dbReference type="SMART" id="SM00862"/>
    </source>
</evidence>
<evidence type="ECO:0000256" key="2">
    <source>
        <dbReference type="ARBA" id="ARBA00023015"/>
    </source>
</evidence>
<dbReference type="AlphaFoldDB" id="A0A365HA75"/>
<dbReference type="InterPro" id="IPR001867">
    <property type="entry name" value="OmpR/PhoB-type_DNA-bd"/>
</dbReference>
<keyword evidence="3" id="KW-0238">DNA-binding</keyword>
<protein>
    <recommendedName>
        <fullName evidence="9">OmpR/PhoB-type domain-containing protein</fullName>
    </recommendedName>
</protein>
<dbReference type="InterPro" id="IPR036388">
    <property type="entry name" value="WH-like_DNA-bd_sf"/>
</dbReference>
<dbReference type="SUPFAM" id="SSF48452">
    <property type="entry name" value="TPR-like"/>
    <property type="match status" value="1"/>
</dbReference>
<dbReference type="InterPro" id="IPR051677">
    <property type="entry name" value="AfsR-DnrI-RedD_regulator"/>
</dbReference>
<keyword evidence="4" id="KW-0804">Transcription</keyword>
<dbReference type="CDD" id="cd15831">
    <property type="entry name" value="BTAD"/>
    <property type="match status" value="1"/>
</dbReference>
<accession>A0A365HA75</accession>
<dbReference type="InterPro" id="IPR011990">
    <property type="entry name" value="TPR-like_helical_dom_sf"/>
</dbReference>
<gene>
    <name evidence="7" type="ORF">DPM19_09260</name>
</gene>
<name>A0A365HA75_9ACTN</name>
<dbReference type="SUPFAM" id="SSF46894">
    <property type="entry name" value="C-terminal effector domain of the bipartite response regulators"/>
    <property type="match status" value="1"/>
</dbReference>
<keyword evidence="2" id="KW-0805">Transcription regulation</keyword>
<dbReference type="Gene3D" id="1.25.40.10">
    <property type="entry name" value="Tetratricopeptide repeat domain"/>
    <property type="match status" value="1"/>
</dbReference>